<dbReference type="Proteomes" id="UP000808349">
    <property type="component" value="Unassembled WGS sequence"/>
</dbReference>
<evidence type="ECO:0000313" key="1">
    <source>
        <dbReference type="EMBL" id="MBK9716803.1"/>
    </source>
</evidence>
<gene>
    <name evidence="1" type="ORF">IPO85_04685</name>
</gene>
<proteinExistence type="predicted"/>
<dbReference type="AlphaFoldDB" id="A0A9D7XGK8"/>
<reference evidence="1 2" key="1">
    <citation type="submission" date="2020-10" db="EMBL/GenBank/DDBJ databases">
        <title>Connecting structure to function with the recovery of over 1000 high-quality activated sludge metagenome-assembled genomes encoding full-length rRNA genes using long-read sequencing.</title>
        <authorList>
            <person name="Singleton C.M."/>
            <person name="Petriglieri F."/>
            <person name="Kristensen J.M."/>
            <person name="Kirkegaard R.H."/>
            <person name="Michaelsen T.Y."/>
            <person name="Andersen M.H."/>
            <person name="Karst S.M."/>
            <person name="Dueholm M.S."/>
            <person name="Nielsen P.H."/>
            <person name="Albertsen M."/>
        </authorList>
    </citation>
    <scope>NUCLEOTIDE SEQUENCE [LARGE SCALE GENOMIC DNA]</scope>
    <source>
        <strain evidence="1">Ribe_18-Q3-R11-54_BAT3C.373</strain>
    </source>
</reference>
<evidence type="ECO:0000313" key="2">
    <source>
        <dbReference type="Proteomes" id="UP000808349"/>
    </source>
</evidence>
<name>A0A9D7XGK8_9BACT</name>
<protein>
    <submittedName>
        <fullName evidence="1">Uncharacterized protein</fullName>
    </submittedName>
</protein>
<organism evidence="1 2">
    <name type="scientific">Candidatus Defluviibacterium haderslevense</name>
    <dbReference type="NCBI Taxonomy" id="2981993"/>
    <lineage>
        <taxon>Bacteria</taxon>
        <taxon>Pseudomonadati</taxon>
        <taxon>Bacteroidota</taxon>
        <taxon>Saprospiria</taxon>
        <taxon>Saprospirales</taxon>
        <taxon>Saprospiraceae</taxon>
        <taxon>Candidatus Defluviibacterium</taxon>
    </lineage>
</organism>
<dbReference type="EMBL" id="JADKFW010000004">
    <property type="protein sequence ID" value="MBK9716803.1"/>
    <property type="molecule type" value="Genomic_DNA"/>
</dbReference>
<comment type="caution">
    <text evidence="1">The sequence shown here is derived from an EMBL/GenBank/DDBJ whole genome shotgun (WGS) entry which is preliminary data.</text>
</comment>
<sequence length="510" mass="60767">MSGISANIDEYSFVKLLLKLAQLHEFYFDPNVRDSIKPERLNKIELSRKIVAFQNFVDNTKHKLQLYNTFPEKYSYLLPEQKIEWQKNRYYRLHEFLQDEKSWFGKFQKEEAEILWCLFAYVDVLSNELPIKYLFGPANTEANEVLNPHFLFRAYNIDSTSENQFKSKEDSHLSNLANAAFYSRKKAESHKAVDFVWMLESNRKRTDFEIERSLMYVPSGEMDCCILQWLFLIIKDGNPDFRLKGKVKPDLEKVAEIVFDSENISKISLPYKEKESMEIHEWMELWGLIKITANHYDIQKADFDLLPRAKAMVKWMSVYLKSLNCDNKTEGAPYVLGTQHEPNYWRVLALRDRYDKEKSDSAYLYHIKKDASKKRLIIEAFEDSNIEIDDEIYKEQFINMLILMVNWEEKLTDIHDGVSWKIFHHRCRFSTFIHYINRFGEKERPNTELSSEQSGLLAFPVLWDTVKEERYPVAFFMSIIKDTDKNGKSYFYNFQMNEVRKEFETKIYGS</sequence>
<accession>A0A9D7XGK8</accession>